<name>A0A7J7J6D7_BUGNE</name>
<reference evidence="1" key="1">
    <citation type="submission" date="2020-06" db="EMBL/GenBank/DDBJ databases">
        <title>Draft genome of Bugula neritina, a colonial animal packing powerful symbionts and potential medicines.</title>
        <authorList>
            <person name="Rayko M."/>
        </authorList>
    </citation>
    <scope>NUCLEOTIDE SEQUENCE [LARGE SCALE GENOMIC DNA]</scope>
    <source>
        <strain evidence="1">Kwan_BN1</strain>
    </source>
</reference>
<accession>A0A7J7J6D7</accession>
<evidence type="ECO:0000313" key="1">
    <source>
        <dbReference type="EMBL" id="KAF6021732.1"/>
    </source>
</evidence>
<sequence>MLSFCPIKDMIRVGSRSKNEALELCNIKNQRAKSSVLSHAFADAYSRKEKYLVSSQADGGWITVESRKTKEKHEAKIKAQLASTDIMTRSEAEELHRRAQCGIDITKISINQRWRLYRFLLIQYQKLIVGSTTSGTGDCGGGGGSRSA</sequence>
<evidence type="ECO:0000313" key="2">
    <source>
        <dbReference type="Proteomes" id="UP000593567"/>
    </source>
</evidence>
<keyword evidence="2" id="KW-1185">Reference proteome</keyword>
<dbReference type="AlphaFoldDB" id="A0A7J7J6D7"/>
<dbReference type="EMBL" id="VXIV02002969">
    <property type="protein sequence ID" value="KAF6021732.1"/>
    <property type="molecule type" value="Genomic_DNA"/>
</dbReference>
<comment type="caution">
    <text evidence="1">The sequence shown here is derived from an EMBL/GenBank/DDBJ whole genome shotgun (WGS) entry which is preliminary data.</text>
</comment>
<dbReference type="Proteomes" id="UP000593567">
    <property type="component" value="Unassembled WGS sequence"/>
</dbReference>
<organism evidence="1 2">
    <name type="scientific">Bugula neritina</name>
    <name type="common">Brown bryozoan</name>
    <name type="synonym">Sertularia neritina</name>
    <dbReference type="NCBI Taxonomy" id="10212"/>
    <lineage>
        <taxon>Eukaryota</taxon>
        <taxon>Metazoa</taxon>
        <taxon>Spiralia</taxon>
        <taxon>Lophotrochozoa</taxon>
        <taxon>Bryozoa</taxon>
        <taxon>Gymnolaemata</taxon>
        <taxon>Cheilostomatida</taxon>
        <taxon>Flustrina</taxon>
        <taxon>Buguloidea</taxon>
        <taxon>Bugulidae</taxon>
        <taxon>Bugula</taxon>
    </lineage>
</organism>
<protein>
    <submittedName>
        <fullName evidence="1">Uncharacterized protein</fullName>
    </submittedName>
</protein>
<proteinExistence type="predicted"/>
<gene>
    <name evidence="1" type="ORF">EB796_019954</name>
</gene>
<dbReference type="OrthoDB" id="2423195at2759"/>